<keyword evidence="1" id="KW-0175">Coiled coil</keyword>
<dbReference type="EMBL" id="AWSO01001491">
    <property type="protein sequence ID" value="ESK83619.1"/>
    <property type="molecule type" value="Genomic_DNA"/>
</dbReference>
<dbReference type="Proteomes" id="UP000017559">
    <property type="component" value="Unassembled WGS sequence"/>
</dbReference>
<dbReference type="AlphaFoldDB" id="V2XW68"/>
<evidence type="ECO:0000256" key="1">
    <source>
        <dbReference type="SAM" id="Coils"/>
    </source>
</evidence>
<accession>V2XW68</accession>
<proteinExistence type="predicted"/>
<dbReference type="InterPro" id="IPR011009">
    <property type="entry name" value="Kinase-like_dom_sf"/>
</dbReference>
<dbReference type="SUPFAM" id="SSF56112">
    <property type="entry name" value="Protein kinase-like (PK-like)"/>
    <property type="match status" value="1"/>
</dbReference>
<evidence type="ECO:0000313" key="3">
    <source>
        <dbReference type="Proteomes" id="UP000017559"/>
    </source>
</evidence>
<gene>
    <name evidence="2" type="ORF">Moror_12029</name>
</gene>
<feature type="coiled-coil region" evidence="1">
    <location>
        <begin position="481"/>
        <end position="515"/>
    </location>
</feature>
<feature type="coiled-coil region" evidence="1">
    <location>
        <begin position="305"/>
        <end position="429"/>
    </location>
</feature>
<organism evidence="2 3">
    <name type="scientific">Moniliophthora roreri (strain MCA 2997)</name>
    <name type="common">Cocoa frosty pod rot fungus</name>
    <name type="synonym">Crinipellis roreri</name>
    <dbReference type="NCBI Taxonomy" id="1381753"/>
    <lineage>
        <taxon>Eukaryota</taxon>
        <taxon>Fungi</taxon>
        <taxon>Dikarya</taxon>
        <taxon>Basidiomycota</taxon>
        <taxon>Agaricomycotina</taxon>
        <taxon>Agaricomycetes</taxon>
        <taxon>Agaricomycetidae</taxon>
        <taxon>Agaricales</taxon>
        <taxon>Marasmiineae</taxon>
        <taxon>Marasmiaceae</taxon>
        <taxon>Moniliophthora</taxon>
    </lineage>
</organism>
<dbReference type="Gene3D" id="1.10.510.10">
    <property type="entry name" value="Transferase(Phosphotransferase) domain 1"/>
    <property type="match status" value="1"/>
</dbReference>
<evidence type="ECO:0000313" key="2">
    <source>
        <dbReference type="EMBL" id="ESK83619.1"/>
    </source>
</evidence>
<comment type="caution">
    <text evidence="2">The sequence shown here is derived from an EMBL/GenBank/DDBJ whole genome shotgun (WGS) entry which is preliminary data.</text>
</comment>
<dbReference type="HOGENOM" id="CLU_464669_0_0_1"/>
<keyword evidence="3" id="KW-1185">Reference proteome</keyword>
<sequence length="587" mass="66222">MPDFFDLPDIDYLPDIDDLPTLDEINECRIAAMKAGTLCSGTPFPAHFGSTRNEASTDSSIAPRVLTTGRRNHIHSHHSAPNWFRIPFTITCHIQAKTCSEITNIAQQGNWLLVRKPHTWDCLIVKGAHSWFYGEYKVTMPWNETGSLLVLEYIPKAFQALKDELRLLSSTCQFKDPEKYSSLFRDALSVLDTAHKRKIQHRDIREENTISDDTPGREQVVLIDWHNDLLLDIYDIEARMIRNDLRSLKPLKDELDVHNAENESTTSETTALESAVIDQLYLSLGKQTHKLIQSELSNDYLHRALADLRRKLSKAVAKKIQLQADVQEYKDTIEAFEVEVGELAGENAKLKEDMSELALENARLKEEIGEQEAVITELKENGDALAEERAWRMEKDQENKELRKELKEKAEAIAALRREDEALKNLLNEKTTSLGNLDQTSALSPKERMALRTTLINQVKAVIDLLPPGSAVQVAMFLHTLSEVIDVMIQDQRNIERLENEKARYQARRSEALSLLETGIEAVPTRGTKEAAVQTSSDGGEVSPMQLLTFGKGEGTKIKSFDSRFSTPARSDLLGGRGHSSCRGPKR</sequence>
<name>V2XW68_MONRO</name>
<dbReference type="OrthoDB" id="3090165at2759"/>
<protein>
    <submittedName>
        <fullName evidence="2">Serine threonine sps1</fullName>
    </submittedName>
</protein>
<dbReference type="KEGG" id="mrr:Moror_12029"/>
<reference evidence="2 3" key="1">
    <citation type="journal article" date="2014" name="BMC Genomics">
        <title>Genome and secretome analysis of the hemibiotrophic fungal pathogen, Moniliophthora roreri, which causes frosty pod rot disease of cacao: mechanisms of the biotrophic and necrotrophic phases.</title>
        <authorList>
            <person name="Meinhardt L.W."/>
            <person name="Costa G.G.L."/>
            <person name="Thomazella D.P.T."/>
            <person name="Teixeira P.J.P.L."/>
            <person name="Carazzolle M.F."/>
            <person name="Schuster S.C."/>
            <person name="Carlson J.E."/>
            <person name="Guiltinan M.J."/>
            <person name="Mieczkowski P."/>
            <person name="Farmer A."/>
            <person name="Ramaraj T."/>
            <person name="Crozier J."/>
            <person name="Davis R.E."/>
            <person name="Shao J."/>
            <person name="Melnick R.L."/>
            <person name="Pereira G.A.G."/>
            <person name="Bailey B.A."/>
        </authorList>
    </citation>
    <scope>NUCLEOTIDE SEQUENCE [LARGE SCALE GENOMIC DNA]</scope>
    <source>
        <strain evidence="2 3">MCA 2997</strain>
    </source>
</reference>